<dbReference type="InterPro" id="IPR059000">
    <property type="entry name" value="ATPase_P-type_domA"/>
</dbReference>
<dbReference type="SFLD" id="SFLDG00002">
    <property type="entry name" value="C1.7:_P-type_atpase_like"/>
    <property type="match status" value="1"/>
</dbReference>
<dbReference type="Gene3D" id="3.40.50.1000">
    <property type="entry name" value="HAD superfamily/HAD-like"/>
    <property type="match status" value="1"/>
</dbReference>
<feature type="binding site" evidence="14">
    <location>
        <position position="804"/>
    </location>
    <ligand>
        <name>ATP</name>
        <dbReference type="ChEBI" id="CHEBI:30616"/>
    </ligand>
</feature>
<dbReference type="GO" id="GO:0005886">
    <property type="term" value="C:plasma membrane"/>
    <property type="evidence" value="ECO:0000318"/>
    <property type="project" value="GO_Central"/>
</dbReference>
<dbReference type="InterPro" id="IPR032630">
    <property type="entry name" value="P_typ_ATPase_c"/>
</dbReference>
<evidence type="ECO:0000256" key="13">
    <source>
        <dbReference type="PIRSR" id="PIRSR606539-1"/>
    </source>
</evidence>
<keyword evidence="9 16" id="KW-1278">Translocase</keyword>
<dbReference type="eggNOG" id="KOG0206">
    <property type="taxonomic scope" value="Eukaryota"/>
</dbReference>
<dbReference type="InterPro" id="IPR018303">
    <property type="entry name" value="ATPase_P-typ_P_site"/>
</dbReference>
<protein>
    <recommendedName>
        <fullName evidence="16">Phospholipid-transporting ATPase</fullName>
        <ecNumber evidence="16">7.6.2.1</ecNumber>
    </recommendedName>
</protein>
<feature type="coiled-coil region" evidence="17">
    <location>
        <begin position="622"/>
        <end position="683"/>
    </location>
</feature>
<dbReference type="SUPFAM" id="SSF81653">
    <property type="entry name" value="Calcium ATPase, transduction domain A"/>
    <property type="match status" value="1"/>
</dbReference>
<keyword evidence="5 15" id="KW-0479">Metal-binding</keyword>
<dbReference type="SUPFAM" id="SSF81665">
    <property type="entry name" value="Calcium ATPase, transmembrane domain M"/>
    <property type="match status" value="1"/>
</dbReference>
<dbReference type="InterPro" id="IPR032631">
    <property type="entry name" value="P-type_ATPase_N"/>
</dbReference>
<feature type="binding site" evidence="14">
    <location>
        <position position="690"/>
    </location>
    <ligand>
        <name>ATP</name>
        <dbReference type="ChEBI" id="CHEBI:30616"/>
    </ligand>
</feature>
<evidence type="ECO:0000256" key="14">
    <source>
        <dbReference type="PIRSR" id="PIRSR606539-2"/>
    </source>
</evidence>
<feature type="binding site" evidence="14">
    <location>
        <position position="803"/>
    </location>
    <ligand>
        <name>ATP</name>
        <dbReference type="ChEBI" id="CHEBI:30616"/>
    </ligand>
</feature>
<evidence type="ECO:0000313" key="22">
    <source>
        <dbReference type="Proteomes" id="UP000000305"/>
    </source>
</evidence>
<evidence type="ECO:0000256" key="12">
    <source>
        <dbReference type="ARBA" id="ARBA00034036"/>
    </source>
</evidence>
<keyword evidence="22" id="KW-1185">Reference proteome</keyword>
<name>E9G9T9_DAPPU</name>
<feature type="domain" description="P-type ATPase N-terminal" evidence="19">
    <location>
        <begin position="36"/>
        <end position="93"/>
    </location>
</feature>
<feature type="transmembrane region" description="Helical" evidence="16">
    <location>
        <begin position="943"/>
        <end position="965"/>
    </location>
</feature>
<comment type="subcellular location">
    <subcellularLocation>
        <location evidence="2">Endomembrane system</location>
    </subcellularLocation>
    <subcellularLocation>
        <location evidence="1 16">Membrane</location>
        <topology evidence="1 16">Multi-pass membrane protein</topology>
    </subcellularLocation>
</comment>
<feature type="binding site" evidence="15">
    <location>
        <position position="415"/>
    </location>
    <ligand>
        <name>Mg(2+)</name>
        <dbReference type="ChEBI" id="CHEBI:18420"/>
    </ligand>
</feature>
<dbReference type="Proteomes" id="UP000000305">
    <property type="component" value="Unassembled WGS sequence"/>
</dbReference>
<dbReference type="Pfam" id="PF00122">
    <property type="entry name" value="E1-E2_ATPase"/>
    <property type="match status" value="1"/>
</dbReference>
<feature type="binding site" evidence="14">
    <location>
        <position position="415"/>
    </location>
    <ligand>
        <name>ATP</name>
        <dbReference type="ChEBI" id="CHEBI:30616"/>
    </ligand>
</feature>
<dbReference type="FunFam" id="3.40.1110.10:FF:000120">
    <property type="entry name" value="Phospholipid-transporting ATPase"/>
    <property type="match status" value="1"/>
</dbReference>
<evidence type="ECO:0000256" key="2">
    <source>
        <dbReference type="ARBA" id="ARBA00004308"/>
    </source>
</evidence>
<dbReference type="GO" id="GO:0045332">
    <property type="term" value="P:phospholipid translocation"/>
    <property type="evidence" value="ECO:0000318"/>
    <property type="project" value="GO_Central"/>
</dbReference>
<sequence>MFDQIYFQKKNKYEFPNRFFFIGNTIPEGVQPPANYDRQKYPDNEIISSKYTVLNFLPKNLFEQFRRIANTYFLLIGIIMLVINSPVSPWTTWLPLLFVVIITGAKQGYEDFLRHVRDREVNLQLIDIVRNGEIQKAKAKDIRLGDIVRIKEEESFPCDLVLLSSSDEEGKCYLTTANLDGETNYKTKISAKTTRDFDQPEKLERLRGHIECQQPTVNLYQFIGTLTVYERDGLGAISSTRASLGLDNLLLRGAKLKDTDFIYGCAVYTGQQTKLGLNSLITRNKFSTVERSMNRYLVVFMGLLVLEIALCTMQKYLFLSNLAFYRFDSDEAYYLGEKEEVSLVGVLADLSAFLVIFSYIVPISLYSTLEVQKFTSSQFFGWDLKLYCESTDEPAICNTSDLNEELGQVQYLFTDKTGTLTENCMQFRQCSIVGKKYTEENGMLMVALDGSTLNLQRPAEEQFLITLALCHTATVTSPFRRKDSPLNSKSGIENQVFTTHGNDFEYQASSPDEKALLEACQKFGVIYHGETGGICTISVNGEKRTYRRLHILEFDSNRKRMSVIVKFPDDSIWLLCKGAESTVLPKCVAGWKDETEQHIKDYAMLGLRTLTIASCRLNQEKYEEIDNLLEGARQTMEDREKELASCFDAVEVNFTLLGATGVEDQLQEEVQETLESLKIAEIKVWVLTGDKLETAVNIAYSCGQFKRGMHIFELSSSEEVEEKLTQYRKTIRDECDRHYGMVIDGHCLSTALTQHRTLLAEVTKHCEAVVCCRMSPIQKAEVVKLVKEFPEKPTTAAIGDGANDVSMIQEAHIGLGIMGKEGRQAVRCADFAFARFHYLRRVLFIHGQWYYWRISSLAMYFFYKNLVFNTPVVFFSIFNAYSTQPVYDSFLLTMYNITFTGLPVFLFTVLDQNFTETQLLNNLHLYGSTAGDARMSWKQFFKWNILALWHAIVIYFGTHLLYYYECDVVYNGQPLDFVTFGTIMCQVVAWVTNLKLLLESRYWTLLFTVSVAVSIMLGFSAVVLIYCAYDFNFVDSNAMLWIYMVSSSSAAAWLLHFMLVVLCLLPDLLVLMAETHAIHNDIVYTKSSMQRANSKLNRIVSYMTQRSKKSVDLTI</sequence>
<dbReference type="GO" id="GO:0005524">
    <property type="term" value="F:ATP binding"/>
    <property type="evidence" value="ECO:0007669"/>
    <property type="project" value="UniProtKB-UniRule"/>
</dbReference>
<feature type="binding site" evidence="14">
    <location>
        <position position="608"/>
    </location>
    <ligand>
        <name>ATP</name>
        <dbReference type="ChEBI" id="CHEBI:30616"/>
    </ligand>
</feature>
<evidence type="ECO:0000259" key="19">
    <source>
        <dbReference type="Pfam" id="PF16209"/>
    </source>
</evidence>
<feature type="domain" description="P-type ATPase A" evidence="18">
    <location>
        <begin position="128"/>
        <end position="188"/>
    </location>
</feature>
<feature type="transmembrane region" description="Helical" evidence="16">
    <location>
        <begin position="93"/>
        <end position="109"/>
    </location>
</feature>
<dbReference type="Pfam" id="PF13246">
    <property type="entry name" value="Cation_ATPase"/>
    <property type="match status" value="1"/>
</dbReference>
<dbReference type="InterPro" id="IPR044492">
    <property type="entry name" value="P_typ_ATPase_HD_dom"/>
</dbReference>
<dbReference type="InterPro" id="IPR001757">
    <property type="entry name" value="P_typ_ATPase"/>
</dbReference>
<dbReference type="InterPro" id="IPR023214">
    <property type="entry name" value="HAD_sf"/>
</dbReference>
<comment type="cofactor">
    <cofactor evidence="15">
        <name>Mg(2+)</name>
        <dbReference type="ChEBI" id="CHEBI:18420"/>
    </cofactor>
</comment>
<dbReference type="OMA" id="HGHTAYQ"/>
<dbReference type="SFLD" id="SFLDS00003">
    <property type="entry name" value="Haloacid_Dehalogenase"/>
    <property type="match status" value="1"/>
</dbReference>
<keyword evidence="17" id="KW-0175">Coiled coil</keyword>
<feature type="transmembrane region" description="Helical" evidence="16">
    <location>
        <begin position="857"/>
        <end position="878"/>
    </location>
</feature>
<dbReference type="SFLD" id="SFLDF00027">
    <property type="entry name" value="p-type_atpase"/>
    <property type="match status" value="1"/>
</dbReference>
<keyword evidence="7 14" id="KW-0067">ATP-binding</keyword>
<feature type="binding site" evidence="15">
    <location>
        <position position="800"/>
    </location>
    <ligand>
        <name>Mg(2+)</name>
        <dbReference type="ChEBI" id="CHEBI:18420"/>
    </ligand>
</feature>
<feature type="transmembrane region" description="Helical" evidence="16">
    <location>
        <begin position="296"/>
        <end position="318"/>
    </location>
</feature>
<dbReference type="GO" id="GO:0005783">
    <property type="term" value="C:endoplasmic reticulum"/>
    <property type="evidence" value="ECO:0000318"/>
    <property type="project" value="GO_Central"/>
</dbReference>
<dbReference type="AlphaFoldDB" id="E9G9T9"/>
<dbReference type="PROSITE" id="PS00154">
    <property type="entry name" value="ATPASE_E1_E2"/>
    <property type="match status" value="1"/>
</dbReference>
<dbReference type="KEGG" id="dpx:DAPPUDRAFT_301628"/>
<feature type="domain" description="P-type ATPase C-terminal" evidence="20">
    <location>
        <begin position="826"/>
        <end position="1073"/>
    </location>
</feature>
<accession>E9G9T9</accession>
<keyword evidence="4 16" id="KW-0812">Transmembrane</keyword>
<feature type="binding site" evidence="15">
    <location>
        <position position="804"/>
    </location>
    <ligand>
        <name>Mg(2+)</name>
        <dbReference type="ChEBI" id="CHEBI:18420"/>
    </ligand>
</feature>
<feature type="transmembrane region" description="Helical" evidence="16">
    <location>
        <begin position="69"/>
        <end position="87"/>
    </location>
</feature>
<dbReference type="Gene3D" id="3.40.1110.10">
    <property type="entry name" value="Calcium-transporting ATPase, cytoplasmic domain N"/>
    <property type="match status" value="1"/>
</dbReference>
<dbReference type="InterPro" id="IPR008250">
    <property type="entry name" value="ATPase_P-typ_transduc_dom_A_sf"/>
</dbReference>
<feature type="transmembrane region" description="Helical" evidence="16">
    <location>
        <begin position="1041"/>
        <end position="1065"/>
    </location>
</feature>
<evidence type="ECO:0000313" key="21">
    <source>
        <dbReference type="EMBL" id="EFX83826.1"/>
    </source>
</evidence>
<feature type="transmembrane region" description="Helical" evidence="16">
    <location>
        <begin position="1005"/>
        <end position="1029"/>
    </location>
</feature>
<dbReference type="SUPFAM" id="SSF56784">
    <property type="entry name" value="HAD-like"/>
    <property type="match status" value="1"/>
</dbReference>
<dbReference type="Pfam" id="PF16209">
    <property type="entry name" value="PhoLip_ATPase_N"/>
    <property type="match status" value="1"/>
</dbReference>
<dbReference type="GO" id="GO:0000287">
    <property type="term" value="F:magnesium ion binding"/>
    <property type="evidence" value="ECO:0007669"/>
    <property type="project" value="UniProtKB-UniRule"/>
</dbReference>
<evidence type="ECO:0000256" key="7">
    <source>
        <dbReference type="ARBA" id="ARBA00022840"/>
    </source>
</evidence>
<evidence type="ECO:0000256" key="1">
    <source>
        <dbReference type="ARBA" id="ARBA00004141"/>
    </source>
</evidence>
<evidence type="ECO:0000256" key="9">
    <source>
        <dbReference type="ARBA" id="ARBA00022967"/>
    </source>
</evidence>
<feature type="binding site" evidence="14">
    <location>
        <position position="577"/>
    </location>
    <ligand>
        <name>ATP</name>
        <dbReference type="ChEBI" id="CHEBI:30616"/>
    </ligand>
</feature>
<dbReference type="InterPro" id="IPR023299">
    <property type="entry name" value="ATPase_P-typ_cyto_dom_N"/>
</dbReference>
<dbReference type="PANTHER" id="PTHR24092">
    <property type="entry name" value="PROBABLE PHOSPHOLIPID-TRANSPORTING ATPASE"/>
    <property type="match status" value="1"/>
</dbReference>
<evidence type="ECO:0000256" key="8">
    <source>
        <dbReference type="ARBA" id="ARBA00022842"/>
    </source>
</evidence>
<comment type="similarity">
    <text evidence="3 16">Belongs to the cation transport ATPase (P-type) (TC 3.A.3) family. Type IV subfamily.</text>
</comment>
<evidence type="ECO:0000256" key="6">
    <source>
        <dbReference type="ARBA" id="ARBA00022741"/>
    </source>
</evidence>
<evidence type="ECO:0000256" key="11">
    <source>
        <dbReference type="ARBA" id="ARBA00023136"/>
    </source>
</evidence>
<dbReference type="InParanoid" id="E9G9T9"/>
<dbReference type="NCBIfam" id="TIGR01494">
    <property type="entry name" value="ATPase_P-type"/>
    <property type="match status" value="2"/>
</dbReference>
<feature type="binding site" evidence="15">
    <location>
        <position position="417"/>
    </location>
    <ligand>
        <name>Mg(2+)</name>
        <dbReference type="ChEBI" id="CHEBI:18420"/>
    </ligand>
</feature>
<feature type="active site" description="4-aspartylphosphate intermediate" evidence="13">
    <location>
        <position position="415"/>
    </location>
</feature>
<dbReference type="InterPro" id="IPR006539">
    <property type="entry name" value="P-type_ATPase_IV"/>
</dbReference>
<evidence type="ECO:0000259" key="18">
    <source>
        <dbReference type="Pfam" id="PF00122"/>
    </source>
</evidence>
<feature type="transmembrane region" description="Helical" evidence="16">
    <location>
        <begin position="890"/>
        <end position="910"/>
    </location>
</feature>
<dbReference type="GO" id="GO:0140326">
    <property type="term" value="F:ATPase-coupled intramembrane lipid transporter activity"/>
    <property type="evidence" value="ECO:0000318"/>
    <property type="project" value="GO_Central"/>
</dbReference>
<dbReference type="EC" id="7.6.2.1" evidence="16"/>
<feature type="binding site" evidence="14">
    <location>
        <position position="417"/>
    </location>
    <ligand>
        <name>ATP</name>
        <dbReference type="ChEBI" id="CHEBI:30616"/>
    </ligand>
</feature>
<feature type="transmembrane region" description="Helical" evidence="16">
    <location>
        <begin position="343"/>
        <end position="366"/>
    </location>
</feature>
<reference evidence="21 22" key="1">
    <citation type="journal article" date="2011" name="Science">
        <title>The ecoresponsive genome of Daphnia pulex.</title>
        <authorList>
            <person name="Colbourne J.K."/>
            <person name="Pfrender M.E."/>
            <person name="Gilbert D."/>
            <person name="Thomas W.K."/>
            <person name="Tucker A."/>
            <person name="Oakley T.H."/>
            <person name="Tokishita S."/>
            <person name="Aerts A."/>
            <person name="Arnold G.J."/>
            <person name="Basu M.K."/>
            <person name="Bauer D.J."/>
            <person name="Caceres C.E."/>
            <person name="Carmel L."/>
            <person name="Casola C."/>
            <person name="Choi J.H."/>
            <person name="Detter J.C."/>
            <person name="Dong Q."/>
            <person name="Dusheyko S."/>
            <person name="Eads B.D."/>
            <person name="Frohlich T."/>
            <person name="Geiler-Samerotte K.A."/>
            <person name="Gerlach D."/>
            <person name="Hatcher P."/>
            <person name="Jogdeo S."/>
            <person name="Krijgsveld J."/>
            <person name="Kriventseva E.V."/>
            <person name="Kultz D."/>
            <person name="Laforsch C."/>
            <person name="Lindquist E."/>
            <person name="Lopez J."/>
            <person name="Manak J.R."/>
            <person name="Muller J."/>
            <person name="Pangilinan J."/>
            <person name="Patwardhan R.P."/>
            <person name="Pitluck S."/>
            <person name="Pritham E.J."/>
            <person name="Rechtsteiner A."/>
            <person name="Rho M."/>
            <person name="Rogozin I.B."/>
            <person name="Sakarya O."/>
            <person name="Salamov A."/>
            <person name="Schaack S."/>
            <person name="Shapiro H."/>
            <person name="Shiga Y."/>
            <person name="Skalitzky C."/>
            <person name="Smith Z."/>
            <person name="Souvorov A."/>
            <person name="Sung W."/>
            <person name="Tang Z."/>
            <person name="Tsuchiya D."/>
            <person name="Tu H."/>
            <person name="Vos H."/>
            <person name="Wang M."/>
            <person name="Wolf Y.I."/>
            <person name="Yamagata H."/>
            <person name="Yamada T."/>
            <person name="Ye Y."/>
            <person name="Shaw J.R."/>
            <person name="Andrews J."/>
            <person name="Crease T.J."/>
            <person name="Tang H."/>
            <person name="Lucas S.M."/>
            <person name="Robertson H.M."/>
            <person name="Bork P."/>
            <person name="Koonin E.V."/>
            <person name="Zdobnov E.M."/>
            <person name="Grigoriev I.V."/>
            <person name="Lynch M."/>
            <person name="Boore J.L."/>
        </authorList>
    </citation>
    <scope>NUCLEOTIDE SEQUENCE [LARGE SCALE GENOMIC DNA]</scope>
</reference>
<dbReference type="STRING" id="6669.E9G9T9"/>
<evidence type="ECO:0000259" key="20">
    <source>
        <dbReference type="Pfam" id="PF16212"/>
    </source>
</evidence>
<feature type="binding site" evidence="14">
    <location>
        <position position="689"/>
    </location>
    <ligand>
        <name>ATP</name>
        <dbReference type="ChEBI" id="CHEBI:30616"/>
    </ligand>
</feature>
<evidence type="ECO:0000256" key="17">
    <source>
        <dbReference type="SAM" id="Coils"/>
    </source>
</evidence>
<dbReference type="PRINTS" id="PR00119">
    <property type="entry name" value="CATATPASE"/>
</dbReference>
<feature type="binding site" evidence="14">
    <location>
        <position position="688"/>
    </location>
    <ligand>
        <name>ATP</name>
        <dbReference type="ChEBI" id="CHEBI:30616"/>
    </ligand>
</feature>
<gene>
    <name evidence="21" type="ORF">DAPPUDRAFT_301628</name>
</gene>
<evidence type="ECO:0000256" key="10">
    <source>
        <dbReference type="ARBA" id="ARBA00022989"/>
    </source>
</evidence>
<dbReference type="InterPro" id="IPR036412">
    <property type="entry name" value="HAD-like_sf"/>
</dbReference>
<dbReference type="PANTHER" id="PTHR24092:SF175">
    <property type="entry name" value="PHOSPHOLIPID-TRANSPORTING ATPASE"/>
    <property type="match status" value="1"/>
</dbReference>
<dbReference type="Gene3D" id="2.70.150.10">
    <property type="entry name" value="Calcium-transporting ATPase, cytoplasmic transduction domain A"/>
    <property type="match status" value="1"/>
</dbReference>
<feature type="transmembrane region" description="Helical" evidence="16">
    <location>
        <begin position="977"/>
        <end position="998"/>
    </location>
</feature>
<feature type="binding site" evidence="14">
    <location>
        <position position="773"/>
    </location>
    <ligand>
        <name>ATP</name>
        <dbReference type="ChEBI" id="CHEBI:30616"/>
    </ligand>
</feature>
<evidence type="ECO:0000256" key="5">
    <source>
        <dbReference type="ARBA" id="ARBA00022723"/>
    </source>
</evidence>
<evidence type="ECO:0000256" key="4">
    <source>
        <dbReference type="ARBA" id="ARBA00022692"/>
    </source>
</evidence>
<proteinExistence type="inferred from homology"/>
<dbReference type="SUPFAM" id="SSF81660">
    <property type="entry name" value="Metal cation-transporting ATPase, ATP-binding domain N"/>
    <property type="match status" value="1"/>
</dbReference>
<dbReference type="GO" id="GO:0016887">
    <property type="term" value="F:ATP hydrolysis activity"/>
    <property type="evidence" value="ECO:0007669"/>
    <property type="project" value="InterPro"/>
</dbReference>
<feature type="binding site" evidence="14">
    <location>
        <position position="416"/>
    </location>
    <ligand>
        <name>ATP</name>
        <dbReference type="ChEBI" id="CHEBI:30616"/>
    </ligand>
</feature>
<evidence type="ECO:0000256" key="3">
    <source>
        <dbReference type="ARBA" id="ARBA00008109"/>
    </source>
</evidence>
<feature type="binding site" evidence="14">
    <location>
        <position position="554"/>
    </location>
    <ligand>
        <name>ATP</name>
        <dbReference type="ChEBI" id="CHEBI:30616"/>
    </ligand>
</feature>
<evidence type="ECO:0000256" key="15">
    <source>
        <dbReference type="PIRSR" id="PIRSR606539-3"/>
    </source>
</evidence>
<dbReference type="NCBIfam" id="TIGR01652">
    <property type="entry name" value="ATPase-Plipid"/>
    <property type="match status" value="1"/>
</dbReference>
<comment type="catalytic activity">
    <reaction evidence="12 16">
        <text>ATP + H2O + phospholipidSide 1 = ADP + phosphate + phospholipidSide 2.</text>
        <dbReference type="EC" id="7.6.2.1"/>
    </reaction>
</comment>
<dbReference type="Pfam" id="PF16212">
    <property type="entry name" value="PhoLip_ATPase_C"/>
    <property type="match status" value="1"/>
</dbReference>
<keyword evidence="8 15" id="KW-0460">Magnesium</keyword>
<keyword evidence="11 16" id="KW-0472">Membrane</keyword>
<keyword evidence="10 16" id="KW-1133">Transmembrane helix</keyword>
<dbReference type="InterPro" id="IPR023298">
    <property type="entry name" value="ATPase_P-typ_TM_dom_sf"/>
</dbReference>
<dbReference type="OrthoDB" id="377733at2759"/>
<dbReference type="HOGENOM" id="CLU_000846_3_1_1"/>
<dbReference type="EMBL" id="GL732536">
    <property type="protein sequence ID" value="EFX83826.1"/>
    <property type="molecule type" value="Genomic_DNA"/>
</dbReference>
<feature type="binding site" evidence="14">
    <location>
        <position position="779"/>
    </location>
    <ligand>
        <name>ATP</name>
        <dbReference type="ChEBI" id="CHEBI:30616"/>
    </ligand>
</feature>
<keyword evidence="6 14" id="KW-0547">Nucleotide-binding</keyword>
<dbReference type="FunCoup" id="E9G9T9">
    <property type="interactions" value="19"/>
</dbReference>
<dbReference type="PhylomeDB" id="E9G9T9"/>
<organism evidence="21 22">
    <name type="scientific">Daphnia pulex</name>
    <name type="common">Water flea</name>
    <dbReference type="NCBI Taxonomy" id="6669"/>
    <lineage>
        <taxon>Eukaryota</taxon>
        <taxon>Metazoa</taxon>
        <taxon>Ecdysozoa</taxon>
        <taxon>Arthropoda</taxon>
        <taxon>Crustacea</taxon>
        <taxon>Branchiopoda</taxon>
        <taxon>Diplostraca</taxon>
        <taxon>Cladocera</taxon>
        <taxon>Anomopoda</taxon>
        <taxon>Daphniidae</taxon>
        <taxon>Daphnia</taxon>
    </lineage>
</organism>
<evidence type="ECO:0000256" key="16">
    <source>
        <dbReference type="RuleBase" id="RU362033"/>
    </source>
</evidence>
<dbReference type="FunFam" id="3.40.50.1000:FF:000210">
    <property type="entry name" value="Phospholipid-transporting ATPase"/>
    <property type="match status" value="1"/>
</dbReference>
<feature type="binding site" evidence="14">
    <location>
        <position position="513"/>
    </location>
    <ligand>
        <name>ATP</name>
        <dbReference type="ChEBI" id="CHEBI:30616"/>
    </ligand>
</feature>